<accession>A0ABP8N274</accession>
<name>A0ABP8N274_9BACT</name>
<proteinExistence type="predicted"/>
<comment type="caution">
    <text evidence="1">The sequence shown here is derived from an EMBL/GenBank/DDBJ whole genome shotgun (WGS) entry which is preliminary data.</text>
</comment>
<sequence length="132" mass="15704">MLTWLKHLRQRWDNWCGDHDMEEAIRKHLSDNGYYGRTAKFRNVRIVAVQRPGWLQVFRFDVTARLVPPEADSEMADPPPVYHDLYGLVKDDIRHKINVVRVFDCEHERRSLFTRWSEDMICLRGAHGLKNS</sequence>
<evidence type="ECO:0000313" key="2">
    <source>
        <dbReference type="Proteomes" id="UP001500840"/>
    </source>
</evidence>
<dbReference type="RefSeq" id="WP_339946301.1">
    <property type="nucleotide sequence ID" value="NZ_BAABGA010000046.1"/>
</dbReference>
<reference evidence="2" key="1">
    <citation type="journal article" date="2019" name="Int. J. Syst. Evol. Microbiol.">
        <title>The Global Catalogue of Microorganisms (GCM) 10K type strain sequencing project: providing services to taxonomists for standard genome sequencing and annotation.</title>
        <authorList>
            <consortium name="The Broad Institute Genomics Platform"/>
            <consortium name="The Broad Institute Genome Sequencing Center for Infectious Disease"/>
            <person name="Wu L."/>
            <person name="Ma J."/>
        </authorList>
    </citation>
    <scope>NUCLEOTIDE SEQUENCE [LARGE SCALE GENOMIC DNA]</scope>
    <source>
        <strain evidence="2">JCM 17759</strain>
    </source>
</reference>
<organism evidence="1 2">
    <name type="scientific">Novipirellula rosea</name>
    <dbReference type="NCBI Taxonomy" id="1031540"/>
    <lineage>
        <taxon>Bacteria</taxon>
        <taxon>Pseudomonadati</taxon>
        <taxon>Planctomycetota</taxon>
        <taxon>Planctomycetia</taxon>
        <taxon>Pirellulales</taxon>
        <taxon>Pirellulaceae</taxon>
        <taxon>Novipirellula</taxon>
    </lineage>
</organism>
<protein>
    <submittedName>
        <fullName evidence="1">Uncharacterized protein</fullName>
    </submittedName>
</protein>
<dbReference type="Proteomes" id="UP001500840">
    <property type="component" value="Unassembled WGS sequence"/>
</dbReference>
<gene>
    <name evidence="1" type="ORF">GCM10023156_36250</name>
</gene>
<evidence type="ECO:0000313" key="1">
    <source>
        <dbReference type="EMBL" id="GAA4458308.1"/>
    </source>
</evidence>
<keyword evidence="2" id="KW-1185">Reference proteome</keyword>
<dbReference type="EMBL" id="BAABGA010000046">
    <property type="protein sequence ID" value="GAA4458308.1"/>
    <property type="molecule type" value="Genomic_DNA"/>
</dbReference>